<dbReference type="Proteomes" id="UP000179106">
    <property type="component" value="Unassembled WGS sequence"/>
</dbReference>
<feature type="transmembrane region" description="Helical" evidence="1">
    <location>
        <begin position="23"/>
        <end position="45"/>
    </location>
</feature>
<reference evidence="2 3" key="1">
    <citation type="journal article" date="2016" name="Nat. Commun.">
        <title>Thousands of microbial genomes shed light on interconnected biogeochemical processes in an aquifer system.</title>
        <authorList>
            <person name="Anantharaman K."/>
            <person name="Brown C.T."/>
            <person name="Hug L.A."/>
            <person name="Sharon I."/>
            <person name="Castelle C.J."/>
            <person name="Probst A.J."/>
            <person name="Thomas B.C."/>
            <person name="Singh A."/>
            <person name="Wilkins M.J."/>
            <person name="Karaoz U."/>
            <person name="Brodie E.L."/>
            <person name="Williams K.H."/>
            <person name="Hubbard S.S."/>
            <person name="Banfield J.F."/>
        </authorList>
    </citation>
    <scope>NUCLEOTIDE SEQUENCE [LARGE SCALE GENOMIC DNA]</scope>
</reference>
<name>A0A1G2GQZ7_9BACT</name>
<dbReference type="EMBL" id="MHNW01000042">
    <property type="protein sequence ID" value="OGZ52633.1"/>
    <property type="molecule type" value="Genomic_DNA"/>
</dbReference>
<evidence type="ECO:0000256" key="1">
    <source>
        <dbReference type="SAM" id="Phobius"/>
    </source>
</evidence>
<gene>
    <name evidence="2" type="ORF">A3B25_00345</name>
</gene>
<dbReference type="AlphaFoldDB" id="A0A1G2GQZ7"/>
<proteinExistence type="predicted"/>
<keyword evidence="1" id="KW-0472">Membrane</keyword>
<sequence length="127" mass="14768">MSSFMGIGETLYGEKDYDKLNHFYTATMWFTIFFLPIFPIVSYGIKRISTKFTFTGFFGTSSQYEMSKIALDKKQVITTYLVIYGTIAFLFLLFFLFPDFSSIIFYLTLIIMIGFAVRSSMRRKSST</sequence>
<feature type="transmembrane region" description="Helical" evidence="1">
    <location>
        <begin position="76"/>
        <end position="97"/>
    </location>
</feature>
<keyword evidence="1" id="KW-1133">Transmembrane helix</keyword>
<evidence type="ECO:0000313" key="2">
    <source>
        <dbReference type="EMBL" id="OGZ52633.1"/>
    </source>
</evidence>
<organism evidence="2 3">
    <name type="scientific">Candidatus Ryanbacteria bacterium RIFCSPLOWO2_01_FULL_48_26</name>
    <dbReference type="NCBI Taxonomy" id="1802126"/>
    <lineage>
        <taxon>Bacteria</taxon>
        <taxon>Candidatus Ryaniibacteriota</taxon>
    </lineage>
</organism>
<dbReference type="STRING" id="1802126.A3B25_00345"/>
<comment type="caution">
    <text evidence="2">The sequence shown here is derived from an EMBL/GenBank/DDBJ whole genome shotgun (WGS) entry which is preliminary data.</text>
</comment>
<accession>A0A1G2GQZ7</accession>
<protein>
    <submittedName>
        <fullName evidence="2">Uncharacterized protein</fullName>
    </submittedName>
</protein>
<feature type="transmembrane region" description="Helical" evidence="1">
    <location>
        <begin position="103"/>
        <end position="121"/>
    </location>
</feature>
<keyword evidence="1" id="KW-0812">Transmembrane</keyword>
<evidence type="ECO:0000313" key="3">
    <source>
        <dbReference type="Proteomes" id="UP000179106"/>
    </source>
</evidence>